<feature type="binding site" evidence="1">
    <location>
        <position position="43"/>
    </location>
    <ligand>
        <name>Zn(2+)</name>
        <dbReference type="ChEBI" id="CHEBI:29105"/>
    </ligand>
</feature>
<feature type="binding site" evidence="1">
    <location>
        <position position="39"/>
    </location>
    <ligand>
        <name>Zn(2+)</name>
        <dbReference type="ChEBI" id="CHEBI:29105"/>
    </ligand>
</feature>
<gene>
    <name evidence="5" type="ORF">AALO17_19520</name>
</gene>
<dbReference type="CDD" id="cd02440">
    <property type="entry name" value="AdoMet_MTases"/>
    <property type="match status" value="1"/>
</dbReference>
<keyword evidence="1" id="KW-0479">Metal-binding</keyword>
<feature type="binding site" evidence="2">
    <location>
        <position position="188"/>
    </location>
    <ligand>
        <name>S-adenosyl-L-methionine</name>
        <dbReference type="ChEBI" id="CHEBI:59789"/>
    </ligand>
</feature>
<proteinExistence type="predicted"/>
<feature type="domain" description="Methyltransferase type 11" evidence="3">
    <location>
        <begin position="99"/>
        <end position="180"/>
    </location>
</feature>
<dbReference type="STRING" id="1702221.AALO17_19520"/>
<keyword evidence="1" id="KW-0862">Zinc</keyword>
<keyword evidence="2" id="KW-0949">S-adenosyl-L-methionine</keyword>
<dbReference type="Pfam" id="PF08241">
    <property type="entry name" value="Methyltransf_11"/>
    <property type="match status" value="1"/>
</dbReference>
<dbReference type="InterPro" id="IPR013216">
    <property type="entry name" value="Methyltransf_11"/>
</dbReference>
<dbReference type="AlphaFoldDB" id="A0A140DWQ9"/>
<dbReference type="Proteomes" id="UP000069771">
    <property type="component" value="Chromosome"/>
</dbReference>
<organism evidence="5 6">
    <name type="scientific">Faecalibaculum rodentium</name>
    <dbReference type="NCBI Taxonomy" id="1702221"/>
    <lineage>
        <taxon>Bacteria</taxon>
        <taxon>Bacillati</taxon>
        <taxon>Bacillota</taxon>
        <taxon>Erysipelotrichia</taxon>
        <taxon>Erysipelotrichales</taxon>
        <taxon>Erysipelotrichaceae</taxon>
        <taxon>Faecalibaculum</taxon>
    </lineage>
</organism>
<accession>A0A140DWQ9</accession>
<evidence type="ECO:0000259" key="4">
    <source>
        <dbReference type="Pfam" id="PF21302"/>
    </source>
</evidence>
<dbReference type="Pfam" id="PF21302">
    <property type="entry name" value="Zn_ribbon_RlmA"/>
    <property type="match status" value="1"/>
</dbReference>
<keyword evidence="6" id="KW-1185">Reference proteome</keyword>
<evidence type="ECO:0000256" key="1">
    <source>
        <dbReference type="PIRSR" id="PIRSR018249-1"/>
    </source>
</evidence>
<evidence type="ECO:0000313" key="6">
    <source>
        <dbReference type="Proteomes" id="UP000069771"/>
    </source>
</evidence>
<sequence length="274" mass="31031">MQGGLCREWKSGTIGIVEAEYRCPICHEGLTRHDHALCCVNHHTFNIARQGYVDLSRKQKASGDNRAMVQARTRFLEQGYYRFLRDELTKLTADAGVLVDIGCGQGWYTKALGGQLKYGFDLSRQAIRHAAGQDKGTHYAVAGIYDLPLADGSADVVTSIFTPLPEDELQRVIRPGGSLIQVMPGPDHLLELKELAYETAYRNPDKVRQLEGFEAPECIHIQKTIPVSDVWDLFEMTPYRYHTPKEGLERVKRAQPMEITFDFVIARHLRKEND</sequence>
<dbReference type="SUPFAM" id="SSF53335">
    <property type="entry name" value="S-adenosyl-L-methionine-dependent methyltransferases"/>
    <property type="match status" value="1"/>
</dbReference>
<dbReference type="InterPro" id="IPR016718">
    <property type="entry name" value="rRNA_m1G-MeTrfase_A_prd"/>
</dbReference>
<dbReference type="GO" id="GO:0008757">
    <property type="term" value="F:S-adenosylmethionine-dependent methyltransferase activity"/>
    <property type="evidence" value="ECO:0007669"/>
    <property type="project" value="InterPro"/>
</dbReference>
<dbReference type="GO" id="GO:0046872">
    <property type="term" value="F:metal ion binding"/>
    <property type="evidence" value="ECO:0007669"/>
    <property type="project" value="UniProtKB-KW"/>
</dbReference>
<dbReference type="PIRSF" id="PIRSF018249">
    <property type="entry name" value="MyrA_prd"/>
    <property type="match status" value="1"/>
</dbReference>
<feature type="domain" description="23S rRNA (guanine(745)-N(1))-methyltransferase N-terminal" evidence="4">
    <location>
        <begin position="21"/>
        <end position="55"/>
    </location>
</feature>
<evidence type="ECO:0000256" key="2">
    <source>
        <dbReference type="PIRSR" id="PIRSR018249-2"/>
    </source>
</evidence>
<feature type="binding site" evidence="2">
    <location>
        <position position="81"/>
    </location>
    <ligand>
        <name>S-adenosyl-L-methionine</name>
        <dbReference type="ChEBI" id="CHEBI:59789"/>
    </ligand>
</feature>
<feature type="binding site" evidence="1">
    <location>
        <position position="26"/>
    </location>
    <ligand>
        <name>Zn(2+)</name>
        <dbReference type="ChEBI" id="CHEBI:29105"/>
    </ligand>
</feature>
<dbReference type="KEGG" id="fro:AALO17_19520"/>
<reference evidence="5 6" key="1">
    <citation type="journal article" date="2016" name="Gut Pathog.">
        <title>Whole genome sequencing of "Faecalibaculum rodentium" ALO17, isolated from C57BL/6J laboratory mouse feces.</title>
        <authorList>
            <person name="Lim S."/>
            <person name="Chang D.H."/>
            <person name="Ahn S."/>
            <person name="Kim B.C."/>
        </authorList>
    </citation>
    <scope>NUCLEOTIDE SEQUENCE [LARGE SCALE GENOMIC DNA]</scope>
    <source>
        <strain evidence="5 6">Alo17</strain>
    </source>
</reference>
<evidence type="ECO:0000259" key="3">
    <source>
        <dbReference type="Pfam" id="PF08241"/>
    </source>
</evidence>
<name>A0A140DWQ9_9FIRM</name>
<dbReference type="InterPro" id="IPR048647">
    <property type="entry name" value="RlmA_N"/>
</dbReference>
<feature type="binding site" evidence="1">
    <location>
        <position position="23"/>
    </location>
    <ligand>
        <name>Zn(2+)</name>
        <dbReference type="ChEBI" id="CHEBI:29105"/>
    </ligand>
</feature>
<evidence type="ECO:0000313" key="5">
    <source>
        <dbReference type="EMBL" id="AMK55086.1"/>
    </source>
</evidence>
<dbReference type="Gene3D" id="3.40.50.150">
    <property type="entry name" value="Vaccinia Virus protein VP39"/>
    <property type="match status" value="1"/>
</dbReference>
<protein>
    <submittedName>
        <fullName evidence="5">Uncharacterized protein</fullName>
    </submittedName>
</protein>
<dbReference type="InterPro" id="IPR029063">
    <property type="entry name" value="SAM-dependent_MTases_sf"/>
</dbReference>
<dbReference type="EMBL" id="CP011391">
    <property type="protein sequence ID" value="AMK55086.1"/>
    <property type="molecule type" value="Genomic_DNA"/>
</dbReference>